<sequence>MELDIKVFLSRLNEQKAKGKTEAELVDFIHKEVRLTEITKASLMDEMNDKTADFLKDAAIRFDNYLFQLQEIEKSIRPQALSFDQQVALEDTAVREQIESQIKTIHEIDPEKYQNKDNTNPPENSAE</sequence>
<dbReference type="RefSeq" id="WP_378016810.1">
    <property type="nucleotide sequence ID" value="NZ_JBHSKT010000003.1"/>
</dbReference>
<evidence type="ECO:0000313" key="2">
    <source>
        <dbReference type="EMBL" id="MFC5270440.1"/>
    </source>
</evidence>
<comment type="caution">
    <text evidence="2">The sequence shown here is derived from an EMBL/GenBank/DDBJ whole genome shotgun (WGS) entry which is preliminary data.</text>
</comment>
<name>A0ABW0ECX2_9BACT</name>
<evidence type="ECO:0000313" key="3">
    <source>
        <dbReference type="Proteomes" id="UP001596161"/>
    </source>
</evidence>
<proteinExistence type="predicted"/>
<gene>
    <name evidence="2" type="ORF">ACFPIB_07465</name>
</gene>
<feature type="region of interest" description="Disordered" evidence="1">
    <location>
        <begin position="104"/>
        <end position="127"/>
    </location>
</feature>
<feature type="compositionally biased region" description="Polar residues" evidence="1">
    <location>
        <begin position="116"/>
        <end position="127"/>
    </location>
</feature>
<evidence type="ECO:0000256" key="1">
    <source>
        <dbReference type="SAM" id="MobiDB-lite"/>
    </source>
</evidence>
<reference evidence="3" key="1">
    <citation type="journal article" date="2019" name="Int. J. Syst. Evol. Microbiol.">
        <title>The Global Catalogue of Microorganisms (GCM) 10K type strain sequencing project: providing services to taxonomists for standard genome sequencing and annotation.</title>
        <authorList>
            <consortium name="The Broad Institute Genomics Platform"/>
            <consortium name="The Broad Institute Genome Sequencing Center for Infectious Disease"/>
            <person name="Wu L."/>
            <person name="Ma J."/>
        </authorList>
    </citation>
    <scope>NUCLEOTIDE SEQUENCE [LARGE SCALE GENOMIC DNA]</scope>
    <source>
        <strain evidence="3">KACC 12602</strain>
    </source>
</reference>
<accession>A0ABW0ECX2</accession>
<feature type="compositionally biased region" description="Basic and acidic residues" evidence="1">
    <location>
        <begin position="104"/>
        <end position="115"/>
    </location>
</feature>
<dbReference type="Proteomes" id="UP001596161">
    <property type="component" value="Unassembled WGS sequence"/>
</dbReference>
<keyword evidence="3" id="KW-1185">Reference proteome</keyword>
<dbReference type="EMBL" id="JBHSKT010000003">
    <property type="protein sequence ID" value="MFC5270440.1"/>
    <property type="molecule type" value="Genomic_DNA"/>
</dbReference>
<protein>
    <submittedName>
        <fullName evidence="2">Uncharacterized protein</fullName>
    </submittedName>
</protein>
<organism evidence="2 3">
    <name type="scientific">Adhaeribacter terreus</name>
    <dbReference type="NCBI Taxonomy" id="529703"/>
    <lineage>
        <taxon>Bacteria</taxon>
        <taxon>Pseudomonadati</taxon>
        <taxon>Bacteroidota</taxon>
        <taxon>Cytophagia</taxon>
        <taxon>Cytophagales</taxon>
        <taxon>Hymenobacteraceae</taxon>
        <taxon>Adhaeribacter</taxon>
    </lineage>
</organism>